<feature type="compositionally biased region" description="Basic and acidic residues" evidence="5">
    <location>
        <begin position="59"/>
        <end position="83"/>
    </location>
</feature>
<dbReference type="Gene3D" id="1.10.10.60">
    <property type="entry name" value="Homeodomain-like"/>
    <property type="match status" value="1"/>
</dbReference>
<evidence type="ECO:0000256" key="3">
    <source>
        <dbReference type="ARBA" id="ARBA00023163"/>
    </source>
</evidence>
<dbReference type="GO" id="GO:0005634">
    <property type="term" value="C:nucleus"/>
    <property type="evidence" value="ECO:0007669"/>
    <property type="project" value="UniProtKB-SubCell"/>
</dbReference>
<dbReference type="OrthoDB" id="1751735at2759"/>
<dbReference type="GO" id="GO:0003677">
    <property type="term" value="F:DNA binding"/>
    <property type="evidence" value="ECO:0007669"/>
    <property type="project" value="InterPro"/>
</dbReference>
<evidence type="ECO:0000256" key="4">
    <source>
        <dbReference type="ARBA" id="ARBA00023242"/>
    </source>
</evidence>
<proteinExistence type="predicted"/>
<dbReference type="GO" id="GO:0003700">
    <property type="term" value="F:DNA-binding transcription factor activity"/>
    <property type="evidence" value="ECO:0007669"/>
    <property type="project" value="InterPro"/>
</dbReference>
<dbReference type="Proteomes" id="UP000467841">
    <property type="component" value="Unassembled WGS sequence"/>
</dbReference>
<evidence type="ECO:0000313" key="7">
    <source>
        <dbReference type="Proteomes" id="UP000467841"/>
    </source>
</evidence>
<feature type="region of interest" description="Disordered" evidence="5">
    <location>
        <begin position="59"/>
        <end position="84"/>
    </location>
</feature>
<comment type="subcellular location">
    <subcellularLocation>
        <location evidence="1">Nucleus</location>
    </subcellularLocation>
</comment>
<evidence type="ECO:0000313" key="6">
    <source>
        <dbReference type="EMBL" id="CAA7023686.1"/>
    </source>
</evidence>
<feature type="compositionally biased region" description="Basic and acidic residues" evidence="5">
    <location>
        <begin position="1"/>
        <end position="16"/>
    </location>
</feature>
<keyword evidence="4" id="KW-0539">Nucleus</keyword>
<accession>A0A6D2I5T6</accession>
<dbReference type="InterPro" id="IPR006447">
    <property type="entry name" value="Myb_dom_plants"/>
</dbReference>
<keyword evidence="7" id="KW-1185">Reference proteome</keyword>
<dbReference type="PANTHER" id="PTHR31499">
    <property type="entry name" value="MYB FAMILY TRANSCRIPTION FACTOR PHL11"/>
    <property type="match status" value="1"/>
</dbReference>
<organism evidence="6 7">
    <name type="scientific">Microthlaspi erraticum</name>
    <dbReference type="NCBI Taxonomy" id="1685480"/>
    <lineage>
        <taxon>Eukaryota</taxon>
        <taxon>Viridiplantae</taxon>
        <taxon>Streptophyta</taxon>
        <taxon>Embryophyta</taxon>
        <taxon>Tracheophyta</taxon>
        <taxon>Spermatophyta</taxon>
        <taxon>Magnoliopsida</taxon>
        <taxon>eudicotyledons</taxon>
        <taxon>Gunneridae</taxon>
        <taxon>Pentapetalae</taxon>
        <taxon>rosids</taxon>
        <taxon>malvids</taxon>
        <taxon>Brassicales</taxon>
        <taxon>Brassicaceae</taxon>
        <taxon>Coluteocarpeae</taxon>
        <taxon>Microthlaspi</taxon>
    </lineage>
</organism>
<evidence type="ECO:0000256" key="5">
    <source>
        <dbReference type="SAM" id="MobiDB-lite"/>
    </source>
</evidence>
<gene>
    <name evidence="6" type="ORF">MERR_LOCUS10921</name>
</gene>
<protein>
    <submittedName>
        <fullName evidence="6">Uncharacterized protein</fullName>
    </submittedName>
</protein>
<dbReference type="EMBL" id="CACVBM020000810">
    <property type="protein sequence ID" value="CAA7023686.1"/>
    <property type="molecule type" value="Genomic_DNA"/>
</dbReference>
<dbReference type="NCBIfam" id="TIGR01557">
    <property type="entry name" value="myb_SHAQKYF"/>
    <property type="match status" value="1"/>
</dbReference>
<evidence type="ECO:0000256" key="2">
    <source>
        <dbReference type="ARBA" id="ARBA00023015"/>
    </source>
</evidence>
<comment type="caution">
    <text evidence="6">The sequence shown here is derived from an EMBL/GenBank/DDBJ whole genome shotgun (WGS) entry which is preliminary data.</text>
</comment>
<keyword evidence="3" id="KW-0804">Transcription</keyword>
<dbReference type="InterPro" id="IPR046955">
    <property type="entry name" value="PHR1-like"/>
</dbReference>
<evidence type="ECO:0000256" key="1">
    <source>
        <dbReference type="ARBA" id="ARBA00004123"/>
    </source>
</evidence>
<reference evidence="6" key="1">
    <citation type="submission" date="2020-01" db="EMBL/GenBank/DDBJ databases">
        <authorList>
            <person name="Mishra B."/>
        </authorList>
    </citation>
    <scope>NUCLEOTIDE SEQUENCE [LARGE SCALE GENOMIC DNA]</scope>
</reference>
<dbReference type="AlphaFoldDB" id="A0A6D2I5T6"/>
<keyword evidence="2" id="KW-0805">Transcription regulation</keyword>
<feature type="compositionally biased region" description="Basic and acidic residues" evidence="5">
    <location>
        <begin position="25"/>
        <end position="34"/>
    </location>
</feature>
<sequence length="122" mass="13966">MSFQELKKKDKGKEIVTFEENPSDSLHHPDHSQTEEVSLYFSEQGIAALLEAKKDTYRENQELEQSKKDNAEKVGIPEKKDSSSKITPCLYYTSDDKVRLRWSSDLHDCFIKAIEKLGGPDS</sequence>
<feature type="region of interest" description="Disordered" evidence="5">
    <location>
        <begin position="1"/>
        <end position="35"/>
    </location>
</feature>
<dbReference type="PANTHER" id="PTHR31499:SF68">
    <property type="entry name" value="HOMEODOMAIN-LIKE SUPERFAMILY PROTEIN"/>
    <property type="match status" value="1"/>
</dbReference>
<name>A0A6D2I5T6_9BRAS</name>